<keyword evidence="3" id="KW-1185">Reference proteome</keyword>
<feature type="compositionally biased region" description="Basic and acidic residues" evidence="1">
    <location>
        <begin position="50"/>
        <end position="69"/>
    </location>
</feature>
<sequence length="69" mass="6896">MSSPSVSRAAVPAGCDAESVIFEAARCSVAFAMAACAVALRIPAEGPSGDTRRAEGATRGVRDEALEGA</sequence>
<protein>
    <submittedName>
        <fullName evidence="2">Uncharacterized protein</fullName>
    </submittedName>
</protein>
<dbReference type="EMBL" id="MCGQ01000048">
    <property type="protein sequence ID" value="OXY89217.1"/>
    <property type="molecule type" value="Genomic_DNA"/>
</dbReference>
<comment type="caution">
    <text evidence="2">The sequence shown here is derived from an EMBL/GenBank/DDBJ whole genome shotgun (WGS) entry which is preliminary data.</text>
</comment>
<name>A0A233S0P8_STRDA</name>
<dbReference type="AlphaFoldDB" id="A0A233S0P8"/>
<evidence type="ECO:0000256" key="1">
    <source>
        <dbReference type="SAM" id="MobiDB-lite"/>
    </source>
</evidence>
<dbReference type="RefSeq" id="WP_094221729.1">
    <property type="nucleotide sequence ID" value="NZ_MCGQ01000048.1"/>
</dbReference>
<proteinExistence type="predicted"/>
<evidence type="ECO:0000313" key="2">
    <source>
        <dbReference type="EMBL" id="OXY89217.1"/>
    </source>
</evidence>
<feature type="region of interest" description="Disordered" evidence="1">
    <location>
        <begin position="45"/>
        <end position="69"/>
    </location>
</feature>
<gene>
    <name evidence="2" type="ORF">BEK98_39205</name>
</gene>
<evidence type="ECO:0000313" key="3">
    <source>
        <dbReference type="Proteomes" id="UP000215483"/>
    </source>
</evidence>
<organism evidence="2 3">
    <name type="scientific">Streptomyces diastatochromogenes</name>
    <dbReference type="NCBI Taxonomy" id="42236"/>
    <lineage>
        <taxon>Bacteria</taxon>
        <taxon>Bacillati</taxon>
        <taxon>Actinomycetota</taxon>
        <taxon>Actinomycetes</taxon>
        <taxon>Kitasatosporales</taxon>
        <taxon>Streptomycetaceae</taxon>
        <taxon>Streptomyces</taxon>
    </lineage>
</organism>
<reference evidence="2 3" key="1">
    <citation type="submission" date="2016-07" db="EMBL/GenBank/DDBJ databases">
        <title>Draft genome of Streptomyces diastatochromogenes.</title>
        <authorList>
            <person name="Podduturi R."/>
            <person name="Lukassen M.B."/>
            <person name="Clausen N."/>
            <person name="Nielsen J.L."/>
            <person name="Jorgensen N.O."/>
        </authorList>
    </citation>
    <scope>NUCLEOTIDE SEQUENCE [LARGE SCALE GENOMIC DNA]</scope>
    <source>
        <strain evidence="2 3">DSM 40608</strain>
    </source>
</reference>
<accession>A0A233S0P8</accession>
<dbReference type="Proteomes" id="UP000215483">
    <property type="component" value="Unassembled WGS sequence"/>
</dbReference>